<accession>A0A1J1I906</accession>
<evidence type="ECO:0000313" key="1">
    <source>
        <dbReference type="EMBL" id="CRK95446.1"/>
    </source>
</evidence>
<gene>
    <name evidence="1" type="ORF">CLUMA_CG008915</name>
</gene>
<evidence type="ECO:0000313" key="2">
    <source>
        <dbReference type="Proteomes" id="UP000183832"/>
    </source>
</evidence>
<dbReference type="Proteomes" id="UP000183832">
    <property type="component" value="Unassembled WGS sequence"/>
</dbReference>
<protein>
    <submittedName>
        <fullName evidence="1">CLUMA_CG008915, isoform A</fullName>
    </submittedName>
</protein>
<name>A0A1J1I906_9DIPT</name>
<keyword evidence="2" id="KW-1185">Reference proteome</keyword>
<dbReference type="AlphaFoldDB" id="A0A1J1I906"/>
<organism evidence="1 2">
    <name type="scientific">Clunio marinus</name>
    <dbReference type="NCBI Taxonomy" id="568069"/>
    <lineage>
        <taxon>Eukaryota</taxon>
        <taxon>Metazoa</taxon>
        <taxon>Ecdysozoa</taxon>
        <taxon>Arthropoda</taxon>
        <taxon>Hexapoda</taxon>
        <taxon>Insecta</taxon>
        <taxon>Pterygota</taxon>
        <taxon>Neoptera</taxon>
        <taxon>Endopterygota</taxon>
        <taxon>Diptera</taxon>
        <taxon>Nematocera</taxon>
        <taxon>Chironomoidea</taxon>
        <taxon>Chironomidae</taxon>
        <taxon>Clunio</taxon>
    </lineage>
</organism>
<sequence>MPPAKLRGFSVSQLCVIDVSATIKMFSSFVFKNKTQERNEFKVTHVRDRKLADSTEFLVIYFLTSTCLCAEINSEATTKQKNNNKIHSMSRWKIHK</sequence>
<proteinExistence type="predicted"/>
<reference evidence="1 2" key="1">
    <citation type="submission" date="2015-04" db="EMBL/GenBank/DDBJ databases">
        <authorList>
            <person name="Syromyatnikov M.Y."/>
            <person name="Popov V.N."/>
        </authorList>
    </citation>
    <scope>NUCLEOTIDE SEQUENCE [LARGE SCALE GENOMIC DNA]</scope>
</reference>
<dbReference type="EMBL" id="CVRI01000042">
    <property type="protein sequence ID" value="CRK95446.1"/>
    <property type="molecule type" value="Genomic_DNA"/>
</dbReference>